<comment type="caution">
    <text evidence="1">The sequence shown here is derived from an EMBL/GenBank/DDBJ whole genome shotgun (WGS) entry which is preliminary data.</text>
</comment>
<evidence type="ECO:0008006" key="3">
    <source>
        <dbReference type="Google" id="ProtNLM"/>
    </source>
</evidence>
<reference evidence="1 2" key="1">
    <citation type="journal article" date="2016" name="Nat. Commun.">
        <title>Thousands of microbial genomes shed light on interconnected biogeochemical processes in an aquifer system.</title>
        <authorList>
            <person name="Anantharaman K."/>
            <person name="Brown C.T."/>
            <person name="Hug L.A."/>
            <person name="Sharon I."/>
            <person name="Castelle C.J."/>
            <person name="Probst A.J."/>
            <person name="Thomas B.C."/>
            <person name="Singh A."/>
            <person name="Wilkins M.J."/>
            <person name="Karaoz U."/>
            <person name="Brodie E.L."/>
            <person name="Williams K.H."/>
            <person name="Hubbard S.S."/>
            <person name="Banfield J.F."/>
        </authorList>
    </citation>
    <scope>NUCLEOTIDE SEQUENCE [LARGE SCALE GENOMIC DNA]</scope>
</reference>
<dbReference type="InterPro" id="IPR036412">
    <property type="entry name" value="HAD-like_sf"/>
</dbReference>
<name>A0A1F6EKG7_9BACT</name>
<dbReference type="EMBL" id="MFMA01000006">
    <property type="protein sequence ID" value="OGG74134.1"/>
    <property type="molecule type" value="Genomic_DNA"/>
</dbReference>
<gene>
    <name evidence="1" type="ORF">A3A40_01205</name>
</gene>
<accession>A0A1F6EKG7</accession>
<dbReference type="STRING" id="1798513.A3A40_01205"/>
<dbReference type="Proteomes" id="UP000178427">
    <property type="component" value="Unassembled WGS sequence"/>
</dbReference>
<dbReference type="Pfam" id="PF08282">
    <property type="entry name" value="Hydrolase_3"/>
    <property type="match status" value="1"/>
</dbReference>
<dbReference type="Gene3D" id="3.40.50.1000">
    <property type="entry name" value="HAD superfamily/HAD-like"/>
    <property type="match status" value="1"/>
</dbReference>
<evidence type="ECO:0000313" key="2">
    <source>
        <dbReference type="Proteomes" id="UP000178427"/>
    </source>
</evidence>
<proteinExistence type="predicted"/>
<dbReference type="SUPFAM" id="SSF56784">
    <property type="entry name" value="HAD-like"/>
    <property type="match status" value="1"/>
</dbReference>
<dbReference type="AlphaFoldDB" id="A0A1F6EKG7"/>
<dbReference type="Gene3D" id="3.30.1240.20">
    <property type="match status" value="1"/>
</dbReference>
<organism evidence="1 2">
    <name type="scientific">Candidatus Kaiserbacteria bacterium RIFCSPLOWO2_01_FULL_54_20</name>
    <dbReference type="NCBI Taxonomy" id="1798513"/>
    <lineage>
        <taxon>Bacteria</taxon>
        <taxon>Candidatus Kaiseribacteriota</taxon>
    </lineage>
</organism>
<dbReference type="InterPro" id="IPR043169">
    <property type="entry name" value="PMM_cap"/>
</dbReference>
<sequence length="243" mass="26769">MAFTPLPERSVRGLAALLKIMPVAIMSGASIERMEKYVLPRLPKDAKLGDLYLLPDTCARCYVWQDGKWVRAYNHTLTKEAYEAAVSALEEGMEKTGIVKDAPQWGERMLARENQVTFAGLGINAPADKKAAWDPDRSKRAKLKAFLDEKLAIFALDIRISSRTAIDITKLGVDKASGVRWVAEHLGFKPQEMLFIGDALGPGGNDAIVIPTGIETREVKNPEETAEIIDEVLSACRTTEPSE</sequence>
<dbReference type="InterPro" id="IPR023214">
    <property type="entry name" value="HAD_sf"/>
</dbReference>
<evidence type="ECO:0000313" key="1">
    <source>
        <dbReference type="EMBL" id="OGG74134.1"/>
    </source>
</evidence>
<protein>
    <recommendedName>
        <fullName evidence="3">Phosphomannomutase</fullName>
    </recommendedName>
</protein>